<evidence type="ECO:0000256" key="2">
    <source>
        <dbReference type="ARBA" id="ARBA00022581"/>
    </source>
</evidence>
<name>A0A7D4C7R5_9BACL</name>
<accession>A0A7D4C7R5</accession>
<evidence type="ECO:0000313" key="5">
    <source>
        <dbReference type="Proteomes" id="UP000503088"/>
    </source>
</evidence>
<keyword evidence="2" id="KW-0945">Host-virus interaction</keyword>
<dbReference type="Pfam" id="PF11133">
    <property type="entry name" value="Phage_head_fibr"/>
    <property type="match status" value="1"/>
</dbReference>
<sequence length="136" mass="14167">MAKKADASHTHGLNDVSGLQDALDGKAESDHTHSGYAPTNHTHDISDVSDLQTALDGKASASHNHDGVYQPAGNYANESHTHPISEITNLQTQLNSKLTATQAGAQADSTATEIGGLVDDFNALLTKLRAAGIIAE</sequence>
<evidence type="ECO:0000313" key="4">
    <source>
        <dbReference type="EMBL" id="QKG85096.1"/>
    </source>
</evidence>
<reference evidence="4 5" key="1">
    <citation type="submission" date="2020-01" db="EMBL/GenBank/DDBJ databases">
        <authorList>
            <person name="Gulvik C.A."/>
            <person name="Batra D.G."/>
        </authorList>
    </citation>
    <scope>NUCLEOTIDE SEQUENCE [LARGE SCALE GENOMIC DNA]</scope>
    <source>
        <strain evidence="4 5">W9323</strain>
    </source>
</reference>
<dbReference type="Pfam" id="PF12789">
    <property type="entry name" value="PTR"/>
    <property type="match status" value="3"/>
</dbReference>
<dbReference type="RefSeq" id="WP_173223424.1">
    <property type="nucleotide sequence ID" value="NZ_CP048104.1"/>
</dbReference>
<evidence type="ECO:0000256" key="1">
    <source>
        <dbReference type="ARBA" id="ARBA00004328"/>
    </source>
</evidence>
<feature type="region of interest" description="Disordered" evidence="3">
    <location>
        <begin position="24"/>
        <end position="83"/>
    </location>
</feature>
<feature type="compositionally biased region" description="Basic and acidic residues" evidence="3">
    <location>
        <begin position="24"/>
        <end position="33"/>
    </location>
</feature>
<keyword evidence="5" id="KW-1185">Reference proteome</keyword>
<comment type="subcellular location">
    <subcellularLocation>
        <location evidence="1">Virion</location>
    </subcellularLocation>
</comment>
<organism evidence="4 5">
    <name type="scientific">Kroppenstedtia pulmonis</name>
    <dbReference type="NCBI Taxonomy" id="1380685"/>
    <lineage>
        <taxon>Bacteria</taxon>
        <taxon>Bacillati</taxon>
        <taxon>Bacillota</taxon>
        <taxon>Bacilli</taxon>
        <taxon>Bacillales</taxon>
        <taxon>Thermoactinomycetaceae</taxon>
        <taxon>Kroppenstedtia</taxon>
    </lineage>
</organism>
<proteinExistence type="predicted"/>
<dbReference type="EMBL" id="CP048104">
    <property type="protein sequence ID" value="QKG85096.1"/>
    <property type="molecule type" value="Genomic_DNA"/>
</dbReference>
<dbReference type="InterPro" id="IPR022741">
    <property type="entry name" value="Phage_B103_Gp8"/>
</dbReference>
<evidence type="ECO:0008006" key="6">
    <source>
        <dbReference type="Google" id="ProtNLM"/>
    </source>
</evidence>
<gene>
    <name evidence="4" type="ORF">GXN76_11885</name>
</gene>
<evidence type="ECO:0000256" key="3">
    <source>
        <dbReference type="SAM" id="MobiDB-lite"/>
    </source>
</evidence>
<dbReference type="Gene3D" id="6.10.140.1630">
    <property type="match status" value="1"/>
</dbReference>
<dbReference type="Proteomes" id="UP000503088">
    <property type="component" value="Chromosome"/>
</dbReference>
<dbReference type="KEGG" id="kpul:GXN76_11885"/>
<protein>
    <recommendedName>
        <fullName evidence="6">Head fiber protein</fullName>
    </recommendedName>
</protein>
<dbReference type="AlphaFoldDB" id="A0A7D4C7R5"/>